<dbReference type="InterPro" id="IPR014722">
    <property type="entry name" value="Rib_uL2_dom2"/>
</dbReference>
<dbReference type="VEuPathDB" id="FungiDB:BD410DRAFT_845672"/>
<feature type="compositionally biased region" description="Pro residues" evidence="1">
    <location>
        <begin position="567"/>
        <end position="578"/>
    </location>
</feature>
<sequence length="655" mass="73234">MANTTSNQSEGCKGIPMGAPFQIPQVSPPFMVWEGNFEGEEHWHWQWYWVKDVHNDTPANDMNNYNKSTANDKTATKQRGHTSTTATDDPRLTTTHNHGRNGQCNNKALKHEQRRPSAMAPARRSDGRRWMRTRPLICVEGSTTLHPSSTSDSIFTQGGANEPVQHAWRAVATTTTNFSSISTHLFNFDVRGEPRPPPLPSPAQSSISISTHAQTHLSDVRRDTSATTSLSASTISISTTSTSSISISTHSTYVDASQPLHCSAPPAPASSSISTHRRVNEPVQHVWSAVASHHHHVVVIEKFCVMDPRKKYVLSLNGEYTGLRGKVAETERKYLKVGDLMDNDGKTIESIEPVIFKYEHIKRLIHIGNNVCVLAGQHTVKEGIVVNVNGDNLTFVSGHQDHITVPALYVRTYTPDILLSAEHVERHHYKQGGKDPFIRREVFSVDKRIKSFCVMITDVLRDDKVRVEVGPNKFLDVHKRDLIDCTGYNLMGQNRNSLALHHQLVELDIRRDIQPAIQPTTIRHMDMQEARELTPMPTRDLTPVPEPEANIDPAWDPTSPLPDVEVPAPPSPPLPPVPESRSGTAKWLFQPEVCRHMATHQFTLRLAVEPSFENGSFMGKLVHTASKTCKLADHAFIALDVTWTGNRQKVYRQDV</sequence>
<feature type="compositionally biased region" description="Polar residues" evidence="1">
    <location>
        <begin position="60"/>
        <end position="73"/>
    </location>
</feature>
<evidence type="ECO:0000256" key="1">
    <source>
        <dbReference type="SAM" id="MobiDB-lite"/>
    </source>
</evidence>
<organism evidence="2 3">
    <name type="scientific">Rickenella mellea</name>
    <dbReference type="NCBI Taxonomy" id="50990"/>
    <lineage>
        <taxon>Eukaryota</taxon>
        <taxon>Fungi</taxon>
        <taxon>Dikarya</taxon>
        <taxon>Basidiomycota</taxon>
        <taxon>Agaricomycotina</taxon>
        <taxon>Agaricomycetes</taxon>
        <taxon>Hymenochaetales</taxon>
        <taxon>Rickenellaceae</taxon>
        <taxon>Rickenella</taxon>
    </lineage>
</organism>
<dbReference type="Proteomes" id="UP000294933">
    <property type="component" value="Unassembled WGS sequence"/>
</dbReference>
<feature type="region of interest" description="Disordered" evidence="1">
    <location>
        <begin position="211"/>
        <end position="230"/>
    </location>
</feature>
<dbReference type="AlphaFoldDB" id="A0A4Y7PID1"/>
<dbReference type="Gene3D" id="2.30.30.30">
    <property type="match status" value="1"/>
</dbReference>
<reference evidence="2 3" key="1">
    <citation type="submission" date="2018-06" db="EMBL/GenBank/DDBJ databases">
        <title>A transcriptomic atlas of mushroom development highlights an independent origin of complex multicellularity.</title>
        <authorList>
            <consortium name="DOE Joint Genome Institute"/>
            <person name="Krizsan K."/>
            <person name="Almasi E."/>
            <person name="Merenyi Z."/>
            <person name="Sahu N."/>
            <person name="Viragh M."/>
            <person name="Koszo T."/>
            <person name="Mondo S."/>
            <person name="Kiss B."/>
            <person name="Balint B."/>
            <person name="Kues U."/>
            <person name="Barry K."/>
            <person name="Hegedus J.C."/>
            <person name="Henrissat B."/>
            <person name="Johnson J."/>
            <person name="Lipzen A."/>
            <person name="Ohm R."/>
            <person name="Nagy I."/>
            <person name="Pangilinan J."/>
            <person name="Yan J."/>
            <person name="Xiong Y."/>
            <person name="Grigoriev I.V."/>
            <person name="Hibbett D.S."/>
            <person name="Nagy L.G."/>
        </authorList>
    </citation>
    <scope>NUCLEOTIDE SEQUENCE [LARGE SCALE GENOMIC DNA]</scope>
    <source>
        <strain evidence="2 3">SZMC22713</strain>
    </source>
</reference>
<protein>
    <submittedName>
        <fullName evidence="2">Uncharacterized protein</fullName>
    </submittedName>
</protein>
<keyword evidence="3" id="KW-1185">Reference proteome</keyword>
<name>A0A4Y7PID1_9AGAM</name>
<feature type="compositionally biased region" description="Low complexity" evidence="1">
    <location>
        <begin position="82"/>
        <end position="95"/>
    </location>
</feature>
<evidence type="ECO:0000313" key="2">
    <source>
        <dbReference type="EMBL" id="TDL14856.1"/>
    </source>
</evidence>
<dbReference type="EMBL" id="ML170303">
    <property type="protein sequence ID" value="TDL14856.1"/>
    <property type="molecule type" value="Genomic_DNA"/>
</dbReference>
<evidence type="ECO:0000313" key="3">
    <source>
        <dbReference type="Proteomes" id="UP000294933"/>
    </source>
</evidence>
<accession>A0A4Y7PID1</accession>
<gene>
    <name evidence="2" type="ORF">BD410DRAFT_845672</name>
</gene>
<feature type="region of interest" description="Disordered" evidence="1">
    <location>
        <begin position="533"/>
        <end position="582"/>
    </location>
</feature>
<proteinExistence type="predicted"/>
<feature type="region of interest" description="Disordered" evidence="1">
    <location>
        <begin position="60"/>
        <end position="127"/>
    </location>
</feature>